<sequence>MNCLIRNITIENQKINREQFFAIGYCPEIEKHLLCVHISWIAGYDRYYKMEEDDLALYETEQETFCKKYEKEIKAYRTERLIGAGALRDYDFRCLPDEVRKTLDKYPPFEGYHYQDGIFYARIKIGDTFFSIPPVRDDKQM</sequence>
<evidence type="ECO:0000313" key="1">
    <source>
        <dbReference type="EMBL" id="EFE28079.1"/>
    </source>
</evidence>
<evidence type="ECO:0000313" key="2">
    <source>
        <dbReference type="Proteomes" id="UP000007468"/>
    </source>
</evidence>
<name>D6GT94_FILAD</name>
<gene>
    <name evidence="1" type="ordered locus">HMPREF0389_01332</name>
</gene>
<accession>D6GT94</accession>
<protein>
    <submittedName>
        <fullName evidence="1">Uncharacterized protein</fullName>
    </submittedName>
</protein>
<organism evidence="1 2">
    <name type="scientific">Filifactor alocis (strain ATCC 35896 / CCUG 47790 / D40 B5)</name>
    <name type="common">Fusobacterium alocis</name>
    <dbReference type="NCBI Taxonomy" id="546269"/>
    <lineage>
        <taxon>Bacteria</taxon>
        <taxon>Bacillati</taxon>
        <taxon>Bacillota</taxon>
        <taxon>Clostridia</taxon>
        <taxon>Peptostreptococcales</taxon>
        <taxon>Filifactoraceae</taxon>
        <taxon>Filifactor</taxon>
    </lineage>
</organism>
<dbReference type="PATRIC" id="fig|546269.5.peg.1668"/>
<dbReference type="Proteomes" id="UP000007468">
    <property type="component" value="Chromosome"/>
</dbReference>
<dbReference type="OrthoDB" id="2065887at2"/>
<reference evidence="2" key="1">
    <citation type="submission" date="2010-12" db="EMBL/GenBank/DDBJ databases">
        <title>The genome sequence of Filifactor alocis strain ATCC 35896.</title>
        <authorList>
            <consortium name="The Broad Institute Genome Sequencing Platform"/>
            <person name="Ward D."/>
            <person name="Earl A."/>
            <person name="Feldgarden M."/>
            <person name="Young S.K."/>
            <person name="Gargeya S."/>
            <person name="Zeng Q."/>
            <person name="Alvarado L."/>
            <person name="Berlin A."/>
            <person name="Bochicchio J."/>
            <person name="Chapman S.B."/>
            <person name="Chen Z."/>
            <person name="Freedman E."/>
            <person name="Gellesch M."/>
            <person name="Goldberg J."/>
            <person name="Griggs A."/>
            <person name="Gujja S."/>
            <person name="Heilman E."/>
            <person name="Heiman D."/>
            <person name="Howarth C."/>
            <person name="Mehta T."/>
            <person name="Neiman D."/>
            <person name="Pearson M."/>
            <person name="Roberts A."/>
            <person name="Saif S."/>
            <person name="Shea T."/>
            <person name="Shenoy N."/>
            <person name="Sisk P."/>
            <person name="Stolte C."/>
            <person name="Sykes S."/>
            <person name="White J."/>
            <person name="Yandava C."/>
            <person name="Izard J."/>
            <person name="Blanton J.M."/>
            <person name="Baranova O.V."/>
            <person name="Tanner A.C."/>
            <person name="Dewhirst F.E."/>
            <person name="Haas B."/>
            <person name="Nusbaum C."/>
            <person name="Birren B."/>
        </authorList>
    </citation>
    <scope>NUCLEOTIDE SEQUENCE [LARGE SCALE GENOMIC DNA]</scope>
    <source>
        <strain evidence="2">ATCC 35896 / D40 B5</strain>
    </source>
</reference>
<dbReference type="KEGG" id="faa:HMPREF0389_01332"/>
<dbReference type="RefSeq" id="WP_014263115.1">
    <property type="nucleotide sequence ID" value="NC_016630.1"/>
</dbReference>
<keyword evidence="2" id="KW-1185">Reference proteome</keyword>
<proteinExistence type="predicted"/>
<dbReference type="EMBL" id="CP002390">
    <property type="protein sequence ID" value="EFE28079.1"/>
    <property type="molecule type" value="Genomic_DNA"/>
</dbReference>
<dbReference type="AlphaFoldDB" id="D6GT94"/>
<dbReference type="STRING" id="546269.HMPREF0389_01332"/>
<dbReference type="eggNOG" id="ENOG5030GBT">
    <property type="taxonomic scope" value="Bacteria"/>
</dbReference>